<protein>
    <recommendedName>
        <fullName evidence="3">Tyr recombinase domain-containing protein</fullName>
    </recommendedName>
</protein>
<organism evidence="1 2">
    <name type="scientific">Thomasclavelia spiroformis DSM 1552</name>
    <dbReference type="NCBI Taxonomy" id="428126"/>
    <lineage>
        <taxon>Bacteria</taxon>
        <taxon>Bacillati</taxon>
        <taxon>Bacillota</taxon>
        <taxon>Erysipelotrichia</taxon>
        <taxon>Erysipelotrichales</taxon>
        <taxon>Coprobacillaceae</taxon>
        <taxon>Thomasclavelia</taxon>
    </lineage>
</organism>
<dbReference type="RefSeq" id="WP_004608737.1">
    <property type="nucleotide sequence ID" value="NZ_DS562844.1"/>
</dbReference>
<name>B1C1A4_9FIRM</name>
<dbReference type="EMBL" id="ABIK02000007">
    <property type="protein sequence ID" value="EDS75159.1"/>
    <property type="molecule type" value="Genomic_DNA"/>
</dbReference>
<dbReference type="Proteomes" id="UP000004910">
    <property type="component" value="Unassembled WGS sequence"/>
</dbReference>
<sequence>MILFTIYSGFRSIEITMIKTKDVYLDKGYIIGGTKTAAGKIGWFPFILKLKKC</sequence>
<comment type="caution">
    <text evidence="1">The sequence shown here is derived from an EMBL/GenBank/DDBJ whole genome shotgun (WGS) entry which is preliminary data.</text>
</comment>
<reference evidence="1" key="2">
    <citation type="submission" date="2014-06" db="EMBL/GenBank/DDBJ databases">
        <title>Draft genome sequence of Clostridium spiroforme (DSM 1552).</title>
        <authorList>
            <person name="Sudarsanam P."/>
            <person name="Ley R."/>
            <person name="Guruge J."/>
            <person name="Turnbaugh P.J."/>
            <person name="Mahowald M."/>
            <person name="Liep D."/>
            <person name="Gordon J."/>
        </authorList>
    </citation>
    <scope>NUCLEOTIDE SEQUENCE</scope>
    <source>
        <strain evidence="1">DSM 1552</strain>
    </source>
</reference>
<dbReference type="HOGENOM" id="CLU_3060285_0_0_9"/>
<evidence type="ECO:0000313" key="2">
    <source>
        <dbReference type="Proteomes" id="UP000004910"/>
    </source>
</evidence>
<accession>B1C1A4</accession>
<proteinExistence type="predicted"/>
<keyword evidence="2" id="KW-1185">Reference proteome</keyword>
<evidence type="ECO:0000313" key="1">
    <source>
        <dbReference type="EMBL" id="EDS75159.1"/>
    </source>
</evidence>
<gene>
    <name evidence="1" type="ORF">CLOSPI_00987</name>
</gene>
<evidence type="ECO:0008006" key="3">
    <source>
        <dbReference type="Google" id="ProtNLM"/>
    </source>
</evidence>
<dbReference type="AlphaFoldDB" id="B1C1A4"/>
<reference evidence="1" key="1">
    <citation type="submission" date="2008-02" db="EMBL/GenBank/DDBJ databases">
        <authorList>
            <person name="Fulton L."/>
            <person name="Clifton S."/>
            <person name="Fulton B."/>
            <person name="Xu J."/>
            <person name="Minx P."/>
            <person name="Pepin K.H."/>
            <person name="Johnson M."/>
            <person name="Thiruvilangam P."/>
            <person name="Bhonagiri V."/>
            <person name="Nash W.E."/>
            <person name="Mardis E.R."/>
            <person name="Wilson R.K."/>
        </authorList>
    </citation>
    <scope>NUCLEOTIDE SEQUENCE [LARGE SCALE GENOMIC DNA]</scope>
    <source>
        <strain evidence="1">DSM 1552</strain>
    </source>
</reference>
<dbReference type="STRING" id="428126.CLOSPI_00987"/>